<dbReference type="RefSeq" id="WP_132341436.1">
    <property type="nucleotide sequence ID" value="NZ_SMJZ01000305.1"/>
</dbReference>
<dbReference type="Proteomes" id="UP000295157">
    <property type="component" value="Unassembled WGS sequence"/>
</dbReference>
<organism evidence="2 3">
    <name type="scientific">Nonomuraea longispora</name>
    <dbReference type="NCBI Taxonomy" id="1848320"/>
    <lineage>
        <taxon>Bacteria</taxon>
        <taxon>Bacillati</taxon>
        <taxon>Actinomycetota</taxon>
        <taxon>Actinomycetes</taxon>
        <taxon>Streptosporangiales</taxon>
        <taxon>Streptosporangiaceae</taxon>
        <taxon>Nonomuraea</taxon>
    </lineage>
</organism>
<name>A0A4R4MPC5_9ACTN</name>
<comment type="caution">
    <text evidence="2">The sequence shown here is derived from an EMBL/GenBank/DDBJ whole genome shotgun (WGS) entry which is preliminary data.</text>
</comment>
<evidence type="ECO:0000256" key="1">
    <source>
        <dbReference type="SAM" id="MobiDB-lite"/>
    </source>
</evidence>
<evidence type="ECO:0000313" key="3">
    <source>
        <dbReference type="Proteomes" id="UP000295157"/>
    </source>
</evidence>
<keyword evidence="3" id="KW-1185">Reference proteome</keyword>
<evidence type="ECO:0008006" key="4">
    <source>
        <dbReference type="Google" id="ProtNLM"/>
    </source>
</evidence>
<evidence type="ECO:0000313" key="2">
    <source>
        <dbReference type="EMBL" id="TDB95856.1"/>
    </source>
</evidence>
<proteinExistence type="predicted"/>
<protein>
    <recommendedName>
        <fullName evidence="4">Guanylate cyclase domain-containing protein</fullName>
    </recommendedName>
</protein>
<reference evidence="2 3" key="1">
    <citation type="submission" date="2019-02" db="EMBL/GenBank/DDBJ databases">
        <title>Draft genome sequences of novel Actinobacteria.</title>
        <authorList>
            <person name="Sahin N."/>
            <person name="Ay H."/>
            <person name="Saygin H."/>
        </authorList>
    </citation>
    <scope>NUCLEOTIDE SEQUENCE [LARGE SCALE GENOMIC DNA]</scope>
    <source>
        <strain evidence="2 3">KC201</strain>
    </source>
</reference>
<gene>
    <name evidence="2" type="ORF">E1267_41465</name>
</gene>
<accession>A0A4R4MPC5</accession>
<feature type="region of interest" description="Disordered" evidence="1">
    <location>
        <begin position="199"/>
        <end position="229"/>
    </location>
</feature>
<sequence>MVMHDYRVLLTADIENYGGRTDAQQRTLQSGLISAIETAADRVQLDHESWSRQVGGDSLTAVLPAEPGPLVTIPLLLDQFLTELDVAIAAHNSRRADPTWARMRIRLAVHVGPLQLDGAAGWPGQHAVQPARLRDSAPIRAALDTFRDADLALIISREAFRDYVSQGPGRPRPSEFLEVAVAEKKQEYPAYLYVPHFDVHDMEPPESPLPSGDAPSTPPSGGGSIKNRVNKGDIYFAQGNINLTHDPERRKK</sequence>
<dbReference type="AlphaFoldDB" id="A0A4R4MPC5"/>
<dbReference type="EMBL" id="SMJZ01000305">
    <property type="protein sequence ID" value="TDB95856.1"/>
    <property type="molecule type" value="Genomic_DNA"/>
</dbReference>
<dbReference type="OrthoDB" id="4553959at2"/>